<dbReference type="Proteomes" id="UP000291236">
    <property type="component" value="Chromosome"/>
</dbReference>
<evidence type="ECO:0000313" key="1">
    <source>
        <dbReference type="EMBL" id="BBH54032.1"/>
    </source>
</evidence>
<proteinExistence type="predicted"/>
<name>A0A4P2VYA1_FLUSA</name>
<reference evidence="1 2" key="1">
    <citation type="submission" date="2018-12" db="EMBL/GenBank/DDBJ databases">
        <title>Rubrispira sanarue gen. nov., sp., nov., a member of the order Silvanigrellales, isolated from a brackish lake in Hamamatsu Japan.</title>
        <authorList>
            <person name="Maejima Y."/>
            <person name="Iino T."/>
            <person name="Muraguchi Y."/>
            <person name="Fukuda K."/>
            <person name="Nojiri H."/>
            <person name="Ohkuma M."/>
            <person name="Moriuchi R."/>
            <person name="Dohra H."/>
            <person name="Kimbara K."/>
            <person name="Shintani M."/>
        </authorList>
    </citation>
    <scope>NUCLEOTIDE SEQUENCE [LARGE SCALE GENOMIC DNA]</scope>
    <source>
        <strain evidence="1 2">RF1110005</strain>
    </source>
</reference>
<evidence type="ECO:0000313" key="2">
    <source>
        <dbReference type="Proteomes" id="UP000291236"/>
    </source>
</evidence>
<gene>
    <name evidence="1" type="ORF">JCM31447_24890</name>
</gene>
<dbReference type="AlphaFoldDB" id="A0A4P2VYA1"/>
<sequence length="150" mass="17282">MKAKLLLFTKIKLSDSAFKVMFALLDNKIVEVSLDKNELKGIFKKNKLIRHDKFDWHINKNVNTKYLLEIIVKSEDGLPLVLHLLDEKMPLNWYVFPKAVKLLNDGGEKNFLQLAVQYISNGGIDDSVIAADYDEEFIRTLQKKLTDEGD</sequence>
<keyword evidence="2" id="KW-1185">Reference proteome</keyword>
<organism evidence="1 2">
    <name type="scientific">Fluviispira sanaruensis</name>
    <dbReference type="NCBI Taxonomy" id="2493639"/>
    <lineage>
        <taxon>Bacteria</taxon>
        <taxon>Pseudomonadati</taxon>
        <taxon>Bdellovibrionota</taxon>
        <taxon>Oligoflexia</taxon>
        <taxon>Silvanigrellales</taxon>
        <taxon>Silvanigrellaceae</taxon>
        <taxon>Fluviispira</taxon>
    </lineage>
</organism>
<dbReference type="RefSeq" id="WP_130611039.1">
    <property type="nucleotide sequence ID" value="NZ_AP019368.1"/>
</dbReference>
<dbReference type="KEGG" id="sbf:JCM31447_24890"/>
<dbReference type="EMBL" id="AP019368">
    <property type="protein sequence ID" value="BBH54032.1"/>
    <property type="molecule type" value="Genomic_DNA"/>
</dbReference>
<accession>A0A4P2VYA1</accession>
<dbReference type="OrthoDB" id="5295193at2"/>
<protein>
    <submittedName>
        <fullName evidence="1">Uncharacterized protein</fullName>
    </submittedName>
</protein>